<accession>A0A836KEC5</accession>
<dbReference type="EMBL" id="JAFEUZ010000032">
    <property type="protein sequence ID" value="KAG5470781.1"/>
    <property type="molecule type" value="Genomic_DNA"/>
</dbReference>
<dbReference type="Proteomes" id="UP000673552">
    <property type="component" value="Chromosome 32"/>
</dbReference>
<keyword evidence="1" id="KW-0812">Transmembrane</keyword>
<keyword evidence="1" id="KW-1133">Transmembrane helix</keyword>
<sequence length="205" mass="23221">MPYLESLHAWLGRVEDELWRAHDEFLNVTGARAFLDAASTSSFSMRSISDRFLEDIFNFYTAVNWSEPFFRYLCAFHIVVWVTAIAATWGAVSDERITGVCVMVGVLLLAGIPANAYAGRHAEWIFREPGVNYFTEDGTMLMVLYAVPMLALMVCLQLRQVCRVVWLMVQLHRAKLRLQLRKQARREGHGDADGGDNAGDSKKTQ</sequence>
<protein>
    <recommendedName>
        <fullName evidence="4">Transmembrane protein 18</fullName>
    </recommendedName>
</protein>
<evidence type="ECO:0000256" key="1">
    <source>
        <dbReference type="SAM" id="Phobius"/>
    </source>
</evidence>
<keyword evidence="1" id="KW-0472">Membrane</keyword>
<evidence type="ECO:0000313" key="2">
    <source>
        <dbReference type="EMBL" id="KAG5470781.1"/>
    </source>
</evidence>
<evidence type="ECO:0000313" key="3">
    <source>
        <dbReference type="Proteomes" id="UP000673552"/>
    </source>
</evidence>
<feature type="transmembrane region" description="Helical" evidence="1">
    <location>
        <begin position="99"/>
        <end position="118"/>
    </location>
</feature>
<dbReference type="KEGG" id="lmat:92512137"/>
<keyword evidence="3" id="KW-1185">Reference proteome</keyword>
<dbReference type="GeneID" id="92512137"/>
<dbReference type="OrthoDB" id="411535at2759"/>
<reference evidence="2 3" key="1">
    <citation type="submission" date="2021-03" db="EMBL/GenBank/DDBJ databases">
        <title>Leishmania (Mundinia) martiniquensis Genome sequencing and assembly.</title>
        <authorList>
            <person name="Almutairi H."/>
            <person name="Gatherer D."/>
        </authorList>
    </citation>
    <scope>NUCLEOTIDE SEQUENCE [LARGE SCALE GENOMIC DNA]</scope>
    <source>
        <strain evidence="2">LSCM1</strain>
    </source>
</reference>
<dbReference type="AlphaFoldDB" id="A0A836KEC5"/>
<feature type="transmembrane region" description="Helical" evidence="1">
    <location>
        <begin position="138"/>
        <end position="158"/>
    </location>
</feature>
<gene>
    <name evidence="2" type="ORF">LSCM1_02031</name>
</gene>
<feature type="transmembrane region" description="Helical" evidence="1">
    <location>
        <begin position="69"/>
        <end position="92"/>
    </location>
</feature>
<comment type="caution">
    <text evidence="2">The sequence shown here is derived from an EMBL/GenBank/DDBJ whole genome shotgun (WGS) entry which is preliminary data.</text>
</comment>
<evidence type="ECO:0008006" key="4">
    <source>
        <dbReference type="Google" id="ProtNLM"/>
    </source>
</evidence>
<proteinExistence type="predicted"/>
<dbReference type="RefSeq" id="XP_067176174.1">
    <property type="nucleotide sequence ID" value="XM_067319625.1"/>
</dbReference>
<dbReference type="Pfam" id="PF14770">
    <property type="entry name" value="TMEM18"/>
    <property type="match status" value="1"/>
</dbReference>
<name>A0A836KEC5_9TRYP</name>
<dbReference type="InterPro" id="IPR026721">
    <property type="entry name" value="TMEM18"/>
</dbReference>
<organism evidence="2 3">
    <name type="scientific">Leishmania martiniquensis</name>
    <dbReference type="NCBI Taxonomy" id="1580590"/>
    <lineage>
        <taxon>Eukaryota</taxon>
        <taxon>Discoba</taxon>
        <taxon>Euglenozoa</taxon>
        <taxon>Kinetoplastea</taxon>
        <taxon>Metakinetoplastina</taxon>
        <taxon>Trypanosomatida</taxon>
        <taxon>Trypanosomatidae</taxon>
        <taxon>Leishmaniinae</taxon>
        <taxon>Leishmania</taxon>
    </lineage>
</organism>